<organism evidence="1">
    <name type="scientific">Arundo donax</name>
    <name type="common">Giant reed</name>
    <name type="synonym">Donax arundinaceus</name>
    <dbReference type="NCBI Taxonomy" id="35708"/>
    <lineage>
        <taxon>Eukaryota</taxon>
        <taxon>Viridiplantae</taxon>
        <taxon>Streptophyta</taxon>
        <taxon>Embryophyta</taxon>
        <taxon>Tracheophyta</taxon>
        <taxon>Spermatophyta</taxon>
        <taxon>Magnoliopsida</taxon>
        <taxon>Liliopsida</taxon>
        <taxon>Poales</taxon>
        <taxon>Poaceae</taxon>
        <taxon>PACMAD clade</taxon>
        <taxon>Arundinoideae</taxon>
        <taxon>Arundineae</taxon>
        <taxon>Arundo</taxon>
    </lineage>
</organism>
<accession>A0A0A9BLY6</accession>
<protein>
    <submittedName>
        <fullName evidence="1">Uncharacterized protein</fullName>
    </submittedName>
</protein>
<dbReference type="EMBL" id="GBRH01232916">
    <property type="protein sequence ID" value="JAD64979.1"/>
    <property type="molecule type" value="Transcribed_RNA"/>
</dbReference>
<proteinExistence type="predicted"/>
<dbReference type="AlphaFoldDB" id="A0A0A9BLY6"/>
<evidence type="ECO:0000313" key="1">
    <source>
        <dbReference type="EMBL" id="JAD64979.1"/>
    </source>
</evidence>
<reference evidence="1" key="2">
    <citation type="journal article" date="2015" name="Data Brief">
        <title>Shoot transcriptome of the giant reed, Arundo donax.</title>
        <authorList>
            <person name="Barrero R.A."/>
            <person name="Guerrero F.D."/>
            <person name="Moolhuijzen P."/>
            <person name="Goolsby J.A."/>
            <person name="Tidwell J."/>
            <person name="Bellgard S.E."/>
            <person name="Bellgard M.I."/>
        </authorList>
    </citation>
    <scope>NUCLEOTIDE SEQUENCE</scope>
    <source>
        <tissue evidence="1">Shoot tissue taken approximately 20 cm above the soil surface</tissue>
    </source>
</reference>
<reference evidence="1" key="1">
    <citation type="submission" date="2014-09" db="EMBL/GenBank/DDBJ databases">
        <authorList>
            <person name="Magalhaes I.L.F."/>
            <person name="Oliveira U."/>
            <person name="Santos F.R."/>
            <person name="Vidigal T.H.D.A."/>
            <person name="Brescovit A.D."/>
            <person name="Santos A.J."/>
        </authorList>
    </citation>
    <scope>NUCLEOTIDE SEQUENCE</scope>
    <source>
        <tissue evidence="1">Shoot tissue taken approximately 20 cm above the soil surface</tissue>
    </source>
</reference>
<name>A0A0A9BLY6_ARUDO</name>
<sequence>MLGRLDIPTAFIPKNCRLKGRSGSCKRSGQSVTINVTR</sequence>